<dbReference type="EMBL" id="BK015243">
    <property type="protein sequence ID" value="DAD97487.1"/>
    <property type="molecule type" value="Genomic_DNA"/>
</dbReference>
<organism evidence="1">
    <name type="scientific">Caudovirales sp. ctIbU14</name>
    <dbReference type="NCBI Taxonomy" id="2825761"/>
    <lineage>
        <taxon>Viruses</taxon>
        <taxon>Duplodnaviria</taxon>
        <taxon>Heunggongvirae</taxon>
        <taxon>Uroviricota</taxon>
        <taxon>Caudoviricetes</taxon>
    </lineage>
</organism>
<dbReference type="InterPro" id="IPR006498">
    <property type="entry name" value="Tail_tube"/>
</dbReference>
<name>A0A8S5NT16_9CAUD</name>
<reference evidence="1" key="1">
    <citation type="journal article" date="2021" name="Proc. Natl. Acad. Sci. U.S.A.">
        <title>A Catalog of Tens of Thousands of Viruses from Human Metagenomes Reveals Hidden Associations with Chronic Diseases.</title>
        <authorList>
            <person name="Tisza M.J."/>
            <person name="Buck C.B."/>
        </authorList>
    </citation>
    <scope>NUCLEOTIDE SEQUENCE</scope>
    <source>
        <strain evidence="1">CtIbU14</strain>
    </source>
</reference>
<protein>
    <submittedName>
        <fullName evidence="1">Tail tube protein</fullName>
    </submittedName>
</protein>
<accession>A0A8S5NT16</accession>
<dbReference type="Pfam" id="PF04985">
    <property type="entry name" value="Phage_tube"/>
    <property type="match status" value="1"/>
</dbReference>
<sequence>MLRATIIEDAIIYKNGNQELVGIGTITLPDVEHKTESITGLGVIEHEEVIPTSFNSMSLSLKFINRCKDVMLGPGNVNLTANAVILVENTETHDQEEQKIIVSMKGKVKKTTGGDLGKATKNETEVELSLTYYKEEIDGMVKHEIDVYNRQAIVNGVDLYGKIKSLLA</sequence>
<evidence type="ECO:0000313" key="1">
    <source>
        <dbReference type="EMBL" id="DAD97487.1"/>
    </source>
</evidence>
<proteinExistence type="predicted"/>